<reference evidence="1" key="2">
    <citation type="submission" date="2020-05" db="EMBL/GenBank/DDBJ databases">
        <authorList>
            <person name="Kim H.-S."/>
            <person name="Proctor R.H."/>
            <person name="Brown D.W."/>
        </authorList>
    </citation>
    <scope>NUCLEOTIDE SEQUENCE</scope>
    <source>
        <strain evidence="1">NRRL 22465</strain>
    </source>
</reference>
<dbReference type="Proteomes" id="UP000635477">
    <property type="component" value="Unassembled WGS sequence"/>
</dbReference>
<sequence>MVSFTLCTAGVGKGPSPSATQTFGRARARWAASPCSFSGWRALEGALGYAAPSPWEKVHLSSGYIRIHRHIRPSTPSPFEVLPWKRLISSFSTFIFIQPLTDDSFSSFAEFSALSSTILPGRLLCLGFDSPLRHRDIFCD</sequence>
<evidence type="ECO:0000313" key="2">
    <source>
        <dbReference type="Proteomes" id="UP000635477"/>
    </source>
</evidence>
<reference evidence="1" key="1">
    <citation type="journal article" date="2020" name="BMC Genomics">
        <title>Correction to: Identification and distribution of gene clusters required for synthesis of sphingolipid metabolism inhibitors in diverse species of the filamentous fungus Fusarium.</title>
        <authorList>
            <person name="Kim H.S."/>
            <person name="Lohmar J.M."/>
            <person name="Busman M."/>
            <person name="Brown D.W."/>
            <person name="Naumann T.A."/>
            <person name="Divon H.H."/>
            <person name="Lysoe E."/>
            <person name="Uhlig S."/>
            <person name="Proctor R.H."/>
        </authorList>
    </citation>
    <scope>NUCLEOTIDE SEQUENCE</scope>
    <source>
        <strain evidence="1">NRRL 22465</strain>
    </source>
</reference>
<proteinExistence type="predicted"/>
<dbReference type="AlphaFoldDB" id="A0A8H4XNH9"/>
<dbReference type="EMBL" id="JABEYC010000145">
    <property type="protein sequence ID" value="KAF4981897.1"/>
    <property type="molecule type" value="Genomic_DNA"/>
</dbReference>
<evidence type="ECO:0000313" key="1">
    <source>
        <dbReference type="EMBL" id="KAF4981897.1"/>
    </source>
</evidence>
<accession>A0A8H4XNH9</accession>
<comment type="caution">
    <text evidence="1">The sequence shown here is derived from an EMBL/GenBank/DDBJ whole genome shotgun (WGS) entry which is preliminary data.</text>
</comment>
<protein>
    <submittedName>
        <fullName evidence="1">Uncharacterized protein</fullName>
    </submittedName>
</protein>
<name>A0A8H4XNH9_9HYPO</name>
<organism evidence="1 2">
    <name type="scientific">Fusarium zealandicum</name>
    <dbReference type="NCBI Taxonomy" id="1053134"/>
    <lineage>
        <taxon>Eukaryota</taxon>
        <taxon>Fungi</taxon>
        <taxon>Dikarya</taxon>
        <taxon>Ascomycota</taxon>
        <taxon>Pezizomycotina</taxon>
        <taxon>Sordariomycetes</taxon>
        <taxon>Hypocreomycetidae</taxon>
        <taxon>Hypocreales</taxon>
        <taxon>Nectriaceae</taxon>
        <taxon>Fusarium</taxon>
        <taxon>Fusarium staphyleae species complex</taxon>
    </lineage>
</organism>
<gene>
    <name evidence="1" type="ORF">FZEAL_2366</name>
</gene>
<keyword evidence="2" id="KW-1185">Reference proteome</keyword>